<evidence type="ECO:0000313" key="1">
    <source>
        <dbReference type="EMBL" id="MBP3942238.1"/>
    </source>
</evidence>
<evidence type="ECO:0000313" key="2">
    <source>
        <dbReference type="Proteomes" id="UP000679691"/>
    </source>
</evidence>
<accession>A0A8T4HA62</accession>
<dbReference type="SUPFAM" id="SSF55781">
    <property type="entry name" value="GAF domain-like"/>
    <property type="match status" value="1"/>
</dbReference>
<gene>
    <name evidence="1" type="ORF">J5U18_01430</name>
</gene>
<dbReference type="Gene3D" id="3.30.450.40">
    <property type="match status" value="1"/>
</dbReference>
<sequence length="782" mass="90286">MQTKFISIFKEQSAQSEGVQYKLSLENFIQQLRHKIATLPEEKTAIYVLVLEKIEAITVLHGPINFDNIQHYSSVLYYIFNLLKGNMEEEDAILWALGCPVHGSVFFATDSFYELMEKVNASNDDEQLKIEIASQELYALILSRLYDFPIVLPEPIYYTLQDVESGFPKHYQATVNSDFVTISSVAELPEIPFDLLKENGDFSKVNWNVLEHVLPLSKFKFEGFIVLTLKDVSMEYEMNKIKELAAVLPNGNQYNFTEKLDLAVRSLLRRSNVLFSILPLFKLNGFPILKSEFSKNSILFNILQTEQHACTRGNIQEFTQAYLKKPYPIVYQIINEISDTNSPIVDRIAFLGFTSYICVPLHYNNHLSGILEVYTKDGTRLDKHLLTKIKSLAIVLGQLTYDLSRSYEARMNAVILEKFTSLQPAVQWKFNEAAVQYLQDVEEAKSDKFIPLKSVQFKDVYPLYGAIDVRNSTAIRNKAVRKDLEVHLDLLDQLIKKLANWSPLLATDEILSAAAQWHTQLVNKDMDEIIVKITNFLEKDVPMFLDFFRNQGPRYEEAISEFEEQTNPEHGISSYQRRSYDNSLQLINNILASSLAEFHDEIQQIYPCYFEKFRTDGIEYDLYLGQSISPKIPFSSQKISEFRFMQLAAMAKIAHRCHKLLPTMQTPLETTQLIYLNPSTIDISFRHDERRFDVEGSYNIRYQVIKKRIDKICIKDSDERLTQPNTIAIVYYNSEAIKEYAAFIARLQRMQLITDQVEKLDLEEVQGVSGLKALRVHISQSL</sequence>
<organism evidence="1 2">
    <name type="scientific">Rhinopithecimicrobium faecis</name>
    <dbReference type="NCBI Taxonomy" id="2820698"/>
    <lineage>
        <taxon>Bacteria</taxon>
        <taxon>Pseudomonadati</taxon>
        <taxon>Bacteroidota</taxon>
        <taxon>Sphingobacteriia</taxon>
        <taxon>Sphingobacteriales</taxon>
        <taxon>Sphingobacteriaceae</taxon>
        <taxon>Rhinopithecimicrobium</taxon>
    </lineage>
</organism>
<keyword evidence="2" id="KW-1185">Reference proteome</keyword>
<evidence type="ECO:0008006" key="3">
    <source>
        <dbReference type="Google" id="ProtNLM"/>
    </source>
</evidence>
<name>A0A8T4HA62_9SPHI</name>
<reference evidence="1" key="1">
    <citation type="submission" date="2021-03" db="EMBL/GenBank/DDBJ databases">
        <authorList>
            <person name="Lu T."/>
            <person name="Wang Q."/>
            <person name="Han X."/>
        </authorList>
    </citation>
    <scope>NUCLEOTIDE SEQUENCE</scope>
    <source>
        <strain evidence="1">WQ 2009</strain>
    </source>
</reference>
<dbReference type="InterPro" id="IPR029016">
    <property type="entry name" value="GAF-like_dom_sf"/>
</dbReference>
<comment type="caution">
    <text evidence="1">The sequence shown here is derived from an EMBL/GenBank/DDBJ whole genome shotgun (WGS) entry which is preliminary data.</text>
</comment>
<dbReference type="Proteomes" id="UP000679691">
    <property type="component" value="Unassembled WGS sequence"/>
</dbReference>
<dbReference type="AlphaFoldDB" id="A0A8T4HA62"/>
<dbReference type="EMBL" id="JAGKSB010000001">
    <property type="protein sequence ID" value="MBP3942238.1"/>
    <property type="molecule type" value="Genomic_DNA"/>
</dbReference>
<dbReference type="RefSeq" id="WP_353545719.1">
    <property type="nucleotide sequence ID" value="NZ_JAGKSB010000001.1"/>
</dbReference>
<proteinExistence type="predicted"/>
<protein>
    <recommendedName>
        <fullName evidence="3">GAF domain-containing protein</fullName>
    </recommendedName>
</protein>